<protein>
    <recommendedName>
        <fullName evidence="3">DUF192 domain-containing protein</fullName>
    </recommendedName>
</protein>
<sequence length="151" mass="17051">MRNTIIISLILIVLGLAWLTFSVNVGKEKRDLSVLRVGEQSLGVEIADSAEEWSQGLSGREQLSGDEGMLFVFDDQVRRSFWMRQMRFSLDMMFIRDGRINEIVRNVPAPSGSQDGTEIRVQSQESADWVLEVNSGWAQEHGVEVGDEVTY</sequence>
<gene>
    <name evidence="1" type="ORF">A3A65_03345</name>
</gene>
<dbReference type="AlphaFoldDB" id="A0A1G1W0B6"/>
<dbReference type="PANTHER" id="PTHR37953">
    <property type="entry name" value="UPF0127 PROTEIN MJ1496"/>
    <property type="match status" value="1"/>
</dbReference>
<comment type="caution">
    <text evidence="1">The sequence shown here is derived from an EMBL/GenBank/DDBJ whole genome shotgun (WGS) entry which is preliminary data.</text>
</comment>
<organism evidence="1 2">
    <name type="scientific">Candidatus Chisholmbacteria bacterium RIFCSPLOWO2_01_FULL_49_14</name>
    <dbReference type="NCBI Taxonomy" id="1797593"/>
    <lineage>
        <taxon>Bacteria</taxon>
        <taxon>Candidatus Chisholmiibacteriota</taxon>
    </lineage>
</organism>
<reference evidence="1 2" key="1">
    <citation type="journal article" date="2016" name="Nat. Commun.">
        <title>Thousands of microbial genomes shed light on interconnected biogeochemical processes in an aquifer system.</title>
        <authorList>
            <person name="Anantharaman K."/>
            <person name="Brown C.T."/>
            <person name="Hug L.A."/>
            <person name="Sharon I."/>
            <person name="Castelle C.J."/>
            <person name="Probst A.J."/>
            <person name="Thomas B.C."/>
            <person name="Singh A."/>
            <person name="Wilkins M.J."/>
            <person name="Karaoz U."/>
            <person name="Brodie E.L."/>
            <person name="Williams K.H."/>
            <person name="Hubbard S.S."/>
            <person name="Banfield J.F."/>
        </authorList>
    </citation>
    <scope>NUCLEOTIDE SEQUENCE [LARGE SCALE GENOMIC DNA]</scope>
</reference>
<name>A0A1G1W0B6_9BACT</name>
<dbReference type="Gene3D" id="2.60.120.1140">
    <property type="entry name" value="Protein of unknown function DUF192"/>
    <property type="match status" value="1"/>
</dbReference>
<dbReference type="EMBL" id="MHCL01000016">
    <property type="protein sequence ID" value="OGY21101.1"/>
    <property type="molecule type" value="Genomic_DNA"/>
</dbReference>
<evidence type="ECO:0000313" key="1">
    <source>
        <dbReference type="EMBL" id="OGY21101.1"/>
    </source>
</evidence>
<evidence type="ECO:0008006" key="3">
    <source>
        <dbReference type="Google" id="ProtNLM"/>
    </source>
</evidence>
<dbReference type="STRING" id="1797593.A3A65_03345"/>
<dbReference type="InterPro" id="IPR038695">
    <property type="entry name" value="Saro_0823-like_sf"/>
</dbReference>
<dbReference type="Proteomes" id="UP000176723">
    <property type="component" value="Unassembled WGS sequence"/>
</dbReference>
<proteinExistence type="predicted"/>
<dbReference type="Pfam" id="PF02643">
    <property type="entry name" value="DUF192"/>
    <property type="match status" value="1"/>
</dbReference>
<evidence type="ECO:0000313" key="2">
    <source>
        <dbReference type="Proteomes" id="UP000176723"/>
    </source>
</evidence>
<dbReference type="InterPro" id="IPR003795">
    <property type="entry name" value="DUF192"/>
</dbReference>
<accession>A0A1G1W0B6</accession>
<dbReference type="PANTHER" id="PTHR37953:SF1">
    <property type="entry name" value="UPF0127 PROTEIN MJ1496"/>
    <property type="match status" value="1"/>
</dbReference>